<evidence type="ECO:0000256" key="9">
    <source>
        <dbReference type="SAM" id="Phobius"/>
    </source>
</evidence>
<feature type="transmembrane region" description="Helical" evidence="9">
    <location>
        <begin position="253"/>
        <end position="277"/>
    </location>
</feature>
<evidence type="ECO:0000313" key="10">
    <source>
        <dbReference type="EMBL" id="AJF68700.1"/>
    </source>
</evidence>
<feature type="transmembrane region" description="Helical" evidence="9">
    <location>
        <begin position="214"/>
        <end position="232"/>
    </location>
</feature>
<keyword evidence="5 9" id="KW-1133">Transmembrane helix</keyword>
<evidence type="ECO:0000256" key="1">
    <source>
        <dbReference type="ARBA" id="ARBA00004141"/>
    </source>
</evidence>
<comment type="subcellular location">
    <subcellularLocation>
        <location evidence="1">Membrane</location>
        <topology evidence="1">Multi-pass membrane protein</topology>
    </subcellularLocation>
</comment>
<dbReference type="PANTHER" id="PTHR31806:SF1">
    <property type="entry name" value="PURINE-CYTOSINE PERMEASE FCY2-RELATED"/>
    <property type="match status" value="1"/>
</dbReference>
<keyword evidence="4 9" id="KW-0812">Transmembrane</keyword>
<reference evidence="10 11" key="1">
    <citation type="submission" date="2014-12" db="EMBL/GenBank/DDBJ databases">
        <title>Complete genome sequence of Streptomyces vietnamensis strain GIMV4.0001, a genetic manipulable producer of the benzoisochromanequinone antibiotic granaticin.</title>
        <authorList>
            <person name="Deng M.R."/>
            <person name="Guo J."/>
            <person name="Ma L.Y."/>
            <person name="Feng G.D."/>
            <person name="Mo C.Y."/>
            <person name="Zhu H.H."/>
        </authorList>
    </citation>
    <scope>NUCLEOTIDE SEQUENCE [LARGE SCALE GENOMIC DNA]</scope>
    <source>
        <strain evidence="11">GIMV4.0001</strain>
    </source>
</reference>
<feature type="transmembrane region" description="Helical" evidence="9">
    <location>
        <begin position="47"/>
        <end position="66"/>
    </location>
</feature>
<dbReference type="InterPro" id="IPR001248">
    <property type="entry name" value="Pur-cyt_permease"/>
</dbReference>
<evidence type="ECO:0000256" key="8">
    <source>
        <dbReference type="SAM" id="MobiDB-lite"/>
    </source>
</evidence>
<evidence type="ECO:0000256" key="2">
    <source>
        <dbReference type="ARBA" id="ARBA00008974"/>
    </source>
</evidence>
<evidence type="ECO:0000256" key="7">
    <source>
        <dbReference type="PIRNR" id="PIRNR002744"/>
    </source>
</evidence>
<dbReference type="EMBL" id="CP010407">
    <property type="protein sequence ID" value="AJF68700.1"/>
    <property type="molecule type" value="Genomic_DNA"/>
</dbReference>
<feature type="transmembrane region" description="Helical" evidence="9">
    <location>
        <begin position="181"/>
        <end position="202"/>
    </location>
</feature>
<evidence type="ECO:0000256" key="5">
    <source>
        <dbReference type="ARBA" id="ARBA00022989"/>
    </source>
</evidence>
<comment type="similarity">
    <text evidence="2 7">Belongs to the purine-cytosine permease (2.A.39) family.</text>
</comment>
<feature type="transmembrane region" description="Helical" evidence="9">
    <location>
        <begin position="420"/>
        <end position="441"/>
    </location>
</feature>
<feature type="transmembrane region" description="Helical" evidence="9">
    <location>
        <begin position="447"/>
        <end position="469"/>
    </location>
</feature>
<keyword evidence="6 7" id="KW-0472">Membrane</keyword>
<feature type="transmembrane region" description="Helical" evidence="9">
    <location>
        <begin position="112"/>
        <end position="132"/>
    </location>
</feature>
<name>A0A0B5I3P4_9ACTN</name>
<dbReference type="InterPro" id="IPR026030">
    <property type="entry name" value="Pur-cyt_permease_Fcy2/21/22"/>
</dbReference>
<dbReference type="GO" id="GO:0022857">
    <property type="term" value="F:transmembrane transporter activity"/>
    <property type="evidence" value="ECO:0007669"/>
    <property type="project" value="InterPro"/>
</dbReference>
<accession>A0A0B5I3P4</accession>
<feature type="transmembrane region" description="Helical" evidence="9">
    <location>
        <begin position="72"/>
        <end position="92"/>
    </location>
</feature>
<dbReference type="GO" id="GO:0005886">
    <property type="term" value="C:plasma membrane"/>
    <property type="evidence" value="ECO:0007669"/>
    <property type="project" value="TreeGrafter"/>
</dbReference>
<dbReference type="HOGENOM" id="CLU_026016_3_0_11"/>
<feature type="transmembrane region" description="Helical" evidence="9">
    <location>
        <begin position="368"/>
        <end position="393"/>
    </location>
</feature>
<feature type="transmembrane region" description="Helical" evidence="9">
    <location>
        <begin position="341"/>
        <end position="362"/>
    </location>
</feature>
<sequence length="491" mass="52831">MGPVDSPARDSAAQTGRDSAAHAGIEQHSIDWVPLSERHGKPSNVGAIWFVGSLNLTGLATGVVTLSMGASLVWTVVATVLGSLFGTFFMAFHSAQGPQLGLPQLVQSRPQFGYLGAALTVWVFALVNYVAFNTSDALLSGQAMNLLTGVPNTLGYLLAAAVATVIALFGYEWIHKLNKWLTWPFVVITAAVTASALFGGGLPDDAWNAGPFELAPFMLVFVFVAGFQLGWAPYVSDYSRYLRPDVPVRSTFWWTYLPSAVSGIWVFVLGAVVSAAAPEGTDPVTALKLSADRLFGGFGTVAVVVLLVGLLSIMAINQYGGSLTMISIVDSFRPVKPTRTIRIATIGIMLAAVGTVSTLVGIDQFNWFFANVVVVLTYLFIPWTAINLVDFFFVRRGQYVVKEIFNPRGIYGRWGWRGNLAYLIGLACMAPFMVITGLFVGPVAERLGGVDCSVLVGLPVSGGLYWAFARSLDLATERRMVREEGLLDPLH</sequence>
<feature type="transmembrane region" description="Helical" evidence="9">
    <location>
        <begin position="154"/>
        <end position="174"/>
    </location>
</feature>
<dbReference type="Pfam" id="PF02133">
    <property type="entry name" value="Transp_cyt_pur"/>
    <property type="match status" value="1"/>
</dbReference>
<keyword evidence="3 7" id="KW-0813">Transport</keyword>
<protein>
    <submittedName>
        <fullName evidence="10">Allantoin permease</fullName>
    </submittedName>
</protein>
<evidence type="ECO:0000256" key="3">
    <source>
        <dbReference type="ARBA" id="ARBA00022448"/>
    </source>
</evidence>
<gene>
    <name evidence="10" type="ORF">SVTN_34585</name>
</gene>
<feature type="transmembrane region" description="Helical" evidence="9">
    <location>
        <begin position="297"/>
        <end position="320"/>
    </location>
</feature>
<dbReference type="KEGG" id="svt:SVTN_34585"/>
<keyword evidence="11" id="KW-1185">Reference proteome</keyword>
<dbReference type="AlphaFoldDB" id="A0A0B5I3P4"/>
<evidence type="ECO:0000256" key="6">
    <source>
        <dbReference type="ARBA" id="ARBA00023136"/>
    </source>
</evidence>
<evidence type="ECO:0000256" key="4">
    <source>
        <dbReference type="ARBA" id="ARBA00022692"/>
    </source>
</evidence>
<dbReference type="PIRSF" id="PIRSF002744">
    <property type="entry name" value="Pur-cyt_permease"/>
    <property type="match status" value="1"/>
</dbReference>
<dbReference type="Proteomes" id="UP000031774">
    <property type="component" value="Chromosome"/>
</dbReference>
<evidence type="ECO:0000313" key="11">
    <source>
        <dbReference type="Proteomes" id="UP000031774"/>
    </source>
</evidence>
<proteinExistence type="inferred from homology"/>
<organism evidence="10 11">
    <name type="scientific">Streptomyces vietnamensis</name>
    <dbReference type="NCBI Taxonomy" id="362257"/>
    <lineage>
        <taxon>Bacteria</taxon>
        <taxon>Bacillati</taxon>
        <taxon>Actinomycetota</taxon>
        <taxon>Actinomycetes</taxon>
        <taxon>Kitasatosporales</taxon>
        <taxon>Streptomycetaceae</taxon>
        <taxon>Streptomyces</taxon>
    </lineage>
</organism>
<dbReference type="STRING" id="362257.SVTN_34585"/>
<dbReference type="PANTHER" id="PTHR31806">
    <property type="entry name" value="PURINE-CYTOSINE PERMEASE FCY2-RELATED"/>
    <property type="match status" value="1"/>
</dbReference>
<feature type="region of interest" description="Disordered" evidence="8">
    <location>
        <begin position="1"/>
        <end position="23"/>
    </location>
</feature>
<dbReference type="Gene3D" id="1.10.4160.10">
    <property type="entry name" value="Hydantoin permease"/>
    <property type="match status" value="1"/>
</dbReference>